<evidence type="ECO:0000256" key="1">
    <source>
        <dbReference type="SAM" id="Phobius"/>
    </source>
</evidence>
<feature type="transmembrane region" description="Helical" evidence="1">
    <location>
        <begin position="65"/>
        <end position="90"/>
    </location>
</feature>
<accession>A0A838BS55</accession>
<feature type="transmembrane region" description="Helical" evidence="1">
    <location>
        <begin position="36"/>
        <end position="59"/>
    </location>
</feature>
<dbReference type="AlphaFoldDB" id="A0A838BS55"/>
<proteinExistence type="predicted"/>
<keyword evidence="3" id="KW-1185">Reference proteome</keyword>
<keyword evidence="1" id="KW-0472">Membrane</keyword>
<sequence length="98" mass="10999">MDRSKVILQAFIRMELALRPHVFQITWERWSMTRSVALRAFCIFAVVTTLAAITGAASQVVIAEVLFLIAGSLSALMLFVAWTTPAPSLVPVRVRRRR</sequence>
<reference evidence="2 3" key="1">
    <citation type="submission" date="2020-07" db="EMBL/GenBank/DDBJ databases">
        <title>Draft genome and description of Microvirga mediterraneensis Marseille-Q2068 sp. nov.</title>
        <authorList>
            <person name="Boxberger M."/>
        </authorList>
    </citation>
    <scope>NUCLEOTIDE SEQUENCE [LARGE SCALE GENOMIC DNA]</scope>
    <source>
        <strain evidence="2 3">Marseille-Q2068</strain>
    </source>
</reference>
<keyword evidence="1" id="KW-0812">Transmembrane</keyword>
<name>A0A838BS55_9HYPH</name>
<dbReference type="RefSeq" id="WP_181053578.1">
    <property type="nucleotide sequence ID" value="NZ_JACDXJ010000001.1"/>
</dbReference>
<dbReference type="EMBL" id="JACDXJ010000001">
    <property type="protein sequence ID" value="MBA1158160.1"/>
    <property type="molecule type" value="Genomic_DNA"/>
</dbReference>
<organism evidence="2 3">
    <name type="scientific">Microvirga mediterraneensis</name>
    <dbReference type="NCBI Taxonomy" id="2754695"/>
    <lineage>
        <taxon>Bacteria</taxon>
        <taxon>Pseudomonadati</taxon>
        <taxon>Pseudomonadota</taxon>
        <taxon>Alphaproteobacteria</taxon>
        <taxon>Hyphomicrobiales</taxon>
        <taxon>Methylobacteriaceae</taxon>
        <taxon>Microvirga</taxon>
    </lineage>
</organism>
<gene>
    <name evidence="2" type="ORF">H0S73_18790</name>
</gene>
<dbReference type="Proteomes" id="UP000572984">
    <property type="component" value="Unassembled WGS sequence"/>
</dbReference>
<protein>
    <submittedName>
        <fullName evidence="2">Uncharacterized protein</fullName>
    </submittedName>
</protein>
<evidence type="ECO:0000313" key="2">
    <source>
        <dbReference type="EMBL" id="MBA1158160.1"/>
    </source>
</evidence>
<evidence type="ECO:0000313" key="3">
    <source>
        <dbReference type="Proteomes" id="UP000572984"/>
    </source>
</evidence>
<comment type="caution">
    <text evidence="2">The sequence shown here is derived from an EMBL/GenBank/DDBJ whole genome shotgun (WGS) entry which is preliminary data.</text>
</comment>
<keyword evidence="1" id="KW-1133">Transmembrane helix</keyword>